<evidence type="ECO:0000256" key="1">
    <source>
        <dbReference type="SAM" id="MobiDB-lite"/>
    </source>
</evidence>
<keyword evidence="2" id="KW-1133">Transmembrane helix</keyword>
<feature type="compositionally biased region" description="Acidic residues" evidence="1">
    <location>
        <begin position="18"/>
        <end position="29"/>
    </location>
</feature>
<evidence type="ECO:0000256" key="2">
    <source>
        <dbReference type="SAM" id="Phobius"/>
    </source>
</evidence>
<evidence type="ECO:0000313" key="4">
    <source>
        <dbReference type="EMBL" id="UOE44829.1"/>
    </source>
</evidence>
<feature type="transmembrane region" description="Helical" evidence="2">
    <location>
        <begin position="463"/>
        <end position="479"/>
    </location>
</feature>
<organism evidence="4 5">
    <name type="scientific">Agromyces larvae</name>
    <dbReference type="NCBI Taxonomy" id="2929802"/>
    <lineage>
        <taxon>Bacteria</taxon>
        <taxon>Bacillati</taxon>
        <taxon>Actinomycetota</taxon>
        <taxon>Actinomycetes</taxon>
        <taxon>Micrococcales</taxon>
        <taxon>Microbacteriaceae</taxon>
        <taxon>Agromyces</taxon>
    </lineage>
</organism>
<feature type="transmembrane region" description="Helical" evidence="2">
    <location>
        <begin position="972"/>
        <end position="991"/>
    </location>
</feature>
<gene>
    <name evidence="4" type="ORF">MTO99_03320</name>
</gene>
<name>A0ABY4C0W9_9MICO</name>
<dbReference type="Proteomes" id="UP000832097">
    <property type="component" value="Chromosome"/>
</dbReference>
<dbReference type="Pfam" id="PF09972">
    <property type="entry name" value="DUF2207"/>
    <property type="match status" value="1"/>
</dbReference>
<feature type="transmembrane region" description="Helical" evidence="2">
    <location>
        <begin position="905"/>
        <end position="924"/>
    </location>
</feature>
<feature type="transmembrane region" description="Helical" evidence="2">
    <location>
        <begin position="491"/>
        <end position="513"/>
    </location>
</feature>
<feature type="region of interest" description="Disordered" evidence="1">
    <location>
        <begin position="1"/>
        <end position="41"/>
    </location>
</feature>
<keyword evidence="2" id="KW-0472">Membrane</keyword>
<proteinExistence type="predicted"/>
<feature type="compositionally biased region" description="Basic and acidic residues" evidence="1">
    <location>
        <begin position="1"/>
        <end position="11"/>
    </location>
</feature>
<feature type="transmembrane region" description="Helical" evidence="2">
    <location>
        <begin position="593"/>
        <end position="616"/>
    </location>
</feature>
<feature type="domain" description="DUF2207" evidence="3">
    <location>
        <begin position="123"/>
        <end position="275"/>
    </location>
</feature>
<dbReference type="RefSeq" id="WP_243556938.1">
    <property type="nucleotide sequence ID" value="NZ_CP094528.1"/>
</dbReference>
<feature type="transmembrane region" description="Helical" evidence="2">
    <location>
        <begin position="339"/>
        <end position="359"/>
    </location>
</feature>
<feature type="transmembrane region" description="Helical" evidence="2">
    <location>
        <begin position="940"/>
        <end position="960"/>
    </location>
</feature>
<keyword evidence="5" id="KW-1185">Reference proteome</keyword>
<evidence type="ECO:0000259" key="3">
    <source>
        <dbReference type="Pfam" id="PF09972"/>
    </source>
</evidence>
<keyword evidence="2" id="KW-0812">Transmembrane</keyword>
<accession>A0ABY4C0W9</accession>
<reference evidence="4 5" key="1">
    <citation type="submission" date="2022-03" db="EMBL/GenBank/DDBJ databases">
        <title>Mucilaginibacter sp. isolated from the gut of Protaetia brevitarsis seulensis larvae.</title>
        <authorList>
            <person name="Won M."/>
            <person name="Kim S.-J."/>
            <person name="Kwon S.-W."/>
        </authorList>
    </citation>
    <scope>NUCLEOTIDE SEQUENCE [LARGE SCALE GENOMIC DNA]</scope>
    <source>
        <strain evidence="4 5">CFWR-12</strain>
    </source>
</reference>
<dbReference type="InterPro" id="IPR018702">
    <property type="entry name" value="DUF2207"/>
</dbReference>
<evidence type="ECO:0000313" key="5">
    <source>
        <dbReference type="Proteomes" id="UP000832097"/>
    </source>
</evidence>
<sequence length="999" mass="109465">MSPRHPNDEVPARVPTDGIDDLDDLDAADAESAPPDAIPDERPRHTPLWALLSRWLVRLEAWLRSHGGTPLRIGIRVFWGFVAATGVVLLIGQVINPPLTIEDITSSASTATEDWIAREFAADYEITRDDDGTLRASVEERISAHFPDDVDLTGIRRVLATEYQGHALEPAAITASLDGRPVEVDESASATRLTLTLDAGERLDGDHEFVLRYELRDLAYEAVDAATGQRVDLLEWDVFGPSWPQAFSGLDVSVTLPEDIDDRLIRQPRGSLAWTPLLVAGEWLHPEDDSPAGTMRYRLTNDQNIPPHANAWFTMSFEHGTFTMPGPSPIFIVQSFGPLIPLAFLALVLLLALAARAVAWGDAHGRPWIVPRHEPPAAPPAAAAHVLGAPLAVGLADALAAIPRRGPGSAWIDQRLEAARAARRTGRFGDLPHALARYWSAGARRAQIDQGWRRVPRGFVRDLFLAAPPALVLVQWGVVRQLSHQAKVAVVWWPTAFVIVSTVIAAIIVWIAWTTRPLTRRGALLKQHLLGIGLFAERTRLLDRGPSRDPVLPYAVLVPPAREAGRRVTAMLDAEFEGTADARERMRSWRTPAYLTWTRLLVIGASVVLVPAAIVMATTVPNPYERGLTYRAYDGEVPGSLWVEAESAELTAELARTADGRAEIRVTQRMSVVFDDSSSRVPQLADQWRNVVDGQQLDVRVDSVRIDGDAVPFVTEQDRDTLLMRTTMADALSGTFDVDVEYTIASAAVATVNRDGDVVERVRWVALMDGWESAQLFPTRVHPIEPLRIEFRLSDELAELATAAGWITRDTRTGEHPRDWAEAIVPFGSLADEVDPTQDAGTAESADVTDGVRSYALDLHDSDSGYPFVLTVGDLGVAFDFPQATFVGPSDEARRAAATRESLPFATNLTIALLAIVVAGAGILGRKRPWATRPGPRRDLVRWFAPAAALASTILFFWLCGDMVPDHPVLPALGYPTLGAVVLAVWALIATRRRRKAKR</sequence>
<protein>
    <submittedName>
        <fullName evidence="4">DUF2207 domain-containing protein</fullName>
    </submittedName>
</protein>
<dbReference type="EMBL" id="CP094528">
    <property type="protein sequence ID" value="UOE44829.1"/>
    <property type="molecule type" value="Genomic_DNA"/>
</dbReference>
<feature type="transmembrane region" description="Helical" evidence="2">
    <location>
        <begin position="73"/>
        <end position="95"/>
    </location>
</feature>